<accession>A0A1I1VK12</accession>
<gene>
    <name evidence="1" type="ORF">SAMN05216378_1633</name>
</gene>
<reference evidence="2" key="1">
    <citation type="submission" date="2016-10" db="EMBL/GenBank/DDBJ databases">
        <authorList>
            <person name="Varghese N."/>
            <person name="Submissions S."/>
        </authorList>
    </citation>
    <scope>NUCLEOTIDE SEQUENCE [LARGE SCALE GENOMIC DNA]</scope>
    <source>
        <strain evidence="2">CGMCC 1.10784</strain>
    </source>
</reference>
<sequence length="55" mass="6044">MFVSNKKTTKLQLRVASQSTIRTASGRELVVAEIKTNKPIPPASHGTVRLRGKLQ</sequence>
<proteinExistence type="predicted"/>
<dbReference type="Proteomes" id="UP000198855">
    <property type="component" value="Unassembled WGS sequence"/>
</dbReference>
<dbReference type="RefSeq" id="WP_175532772.1">
    <property type="nucleotide sequence ID" value="NZ_FOMT01000001.1"/>
</dbReference>
<keyword evidence="2" id="KW-1185">Reference proteome</keyword>
<dbReference type="STRING" id="1045775.SAMN05216378_1633"/>
<protein>
    <submittedName>
        <fullName evidence="1">Uncharacterized protein</fullName>
    </submittedName>
</protein>
<dbReference type="EMBL" id="FOMT01000001">
    <property type="protein sequence ID" value="SFD83155.1"/>
    <property type="molecule type" value="Genomic_DNA"/>
</dbReference>
<dbReference type="AlphaFoldDB" id="A0A1I1VK12"/>
<evidence type="ECO:0000313" key="2">
    <source>
        <dbReference type="Proteomes" id="UP000198855"/>
    </source>
</evidence>
<organism evidence="1 2">
    <name type="scientific">Paenibacillus catalpae</name>
    <dbReference type="NCBI Taxonomy" id="1045775"/>
    <lineage>
        <taxon>Bacteria</taxon>
        <taxon>Bacillati</taxon>
        <taxon>Bacillota</taxon>
        <taxon>Bacilli</taxon>
        <taxon>Bacillales</taxon>
        <taxon>Paenibacillaceae</taxon>
        <taxon>Paenibacillus</taxon>
    </lineage>
</organism>
<name>A0A1I1VK12_9BACL</name>
<evidence type="ECO:0000313" key="1">
    <source>
        <dbReference type="EMBL" id="SFD83155.1"/>
    </source>
</evidence>